<evidence type="ECO:0000256" key="1">
    <source>
        <dbReference type="ARBA" id="ARBA00007118"/>
    </source>
</evidence>
<keyword evidence="3" id="KW-0560">Oxidoreductase</keyword>
<evidence type="ECO:0000256" key="2">
    <source>
        <dbReference type="ARBA" id="ARBA00022857"/>
    </source>
</evidence>
<name>A0A1M6VRD9_9FLAO</name>
<reference evidence="5" key="1">
    <citation type="journal article" date="2014" name="Int. J. Syst. Evol. Microbiol.">
        <title>Complete genome of a new Firmicutes species belonging to the dominant human colonic microbiota ('Ruminococcus bicirculans') reveals two chromosomes and a selective capacity to utilize plant glucans.</title>
        <authorList>
            <consortium name="NISC Comparative Sequencing Program"/>
            <person name="Wegmann U."/>
            <person name="Louis P."/>
            <person name="Goesmann A."/>
            <person name="Henrissat B."/>
            <person name="Duncan S.H."/>
            <person name="Flint H.J."/>
        </authorList>
    </citation>
    <scope>NUCLEOTIDE SEQUENCE</scope>
    <source>
        <strain evidence="5">CGMCC 1.12707</strain>
    </source>
</reference>
<evidence type="ECO:0000313" key="7">
    <source>
        <dbReference type="Proteomes" id="UP000184120"/>
    </source>
</evidence>
<dbReference type="Proteomes" id="UP000650994">
    <property type="component" value="Unassembled WGS sequence"/>
</dbReference>
<organism evidence="6 7">
    <name type="scientific">Chishuiella changwenlii</name>
    <dbReference type="NCBI Taxonomy" id="1434701"/>
    <lineage>
        <taxon>Bacteria</taxon>
        <taxon>Pseudomonadati</taxon>
        <taxon>Bacteroidota</taxon>
        <taxon>Flavobacteriia</taxon>
        <taxon>Flavobacteriales</taxon>
        <taxon>Weeksellaceae</taxon>
        <taxon>Chishuiella</taxon>
    </lineage>
</organism>
<keyword evidence="2" id="KW-0521">NADP</keyword>
<evidence type="ECO:0000313" key="8">
    <source>
        <dbReference type="Proteomes" id="UP000650994"/>
    </source>
</evidence>
<evidence type="ECO:0000313" key="6">
    <source>
        <dbReference type="EMBL" id="SHK84050.1"/>
    </source>
</evidence>
<reference evidence="7" key="2">
    <citation type="submission" date="2016-11" db="EMBL/GenBank/DDBJ databases">
        <authorList>
            <person name="Varghese N."/>
            <person name="Submissions S."/>
        </authorList>
    </citation>
    <scope>NUCLEOTIDE SEQUENCE [LARGE SCALE GENOMIC DNA]</scope>
    <source>
        <strain evidence="7">DSM 27989</strain>
    </source>
</reference>
<reference evidence="8" key="4">
    <citation type="journal article" date="2019" name="Int. J. Syst. Evol. Microbiol.">
        <title>The Global Catalogue of Microorganisms (GCM) 10K type strain sequencing project: providing services to taxonomists for standard genome sequencing and annotation.</title>
        <authorList>
            <consortium name="The Broad Institute Genomics Platform"/>
            <consortium name="The Broad Institute Genome Sequencing Center for Infectious Disease"/>
            <person name="Wu L."/>
            <person name="Ma J."/>
        </authorList>
    </citation>
    <scope>NUCLEOTIDE SEQUENCE [LARGE SCALE GENOMIC DNA]</scope>
    <source>
        <strain evidence="8">CGMCC 1.12707</strain>
    </source>
</reference>
<reference evidence="5" key="5">
    <citation type="submission" date="2024-05" db="EMBL/GenBank/DDBJ databases">
        <authorList>
            <person name="Sun Q."/>
            <person name="Zhou Y."/>
        </authorList>
    </citation>
    <scope>NUCLEOTIDE SEQUENCE</scope>
    <source>
        <strain evidence="5">CGMCC 1.12707</strain>
    </source>
</reference>
<proteinExistence type="inferred from homology"/>
<evidence type="ECO:0000313" key="5">
    <source>
        <dbReference type="EMBL" id="GGF11161.1"/>
    </source>
</evidence>
<dbReference type="EMBL" id="BMFL01000032">
    <property type="protein sequence ID" value="GGF11161.1"/>
    <property type="molecule type" value="Genomic_DNA"/>
</dbReference>
<dbReference type="EMBL" id="FRBH01000004">
    <property type="protein sequence ID" value="SHK84050.1"/>
    <property type="molecule type" value="Genomic_DNA"/>
</dbReference>
<protein>
    <submittedName>
        <fullName evidence="5">NAD(P)H nitroreductase</fullName>
    </submittedName>
    <submittedName>
        <fullName evidence="6">Nitroreductase / dihydropteridine reductase</fullName>
    </submittedName>
</protein>
<dbReference type="Pfam" id="PF00881">
    <property type="entry name" value="Nitroreductase"/>
    <property type="match status" value="1"/>
</dbReference>
<accession>A0A1M6VRD9</accession>
<gene>
    <name evidence="5" type="primary">nfnB</name>
    <name evidence="5" type="ORF">GCM10010984_30310</name>
    <name evidence="6" type="ORF">SAMN05443634_1047</name>
</gene>
<dbReference type="GO" id="GO:0016491">
    <property type="term" value="F:oxidoreductase activity"/>
    <property type="evidence" value="ECO:0007669"/>
    <property type="project" value="UniProtKB-KW"/>
</dbReference>
<dbReference type="PANTHER" id="PTHR43673">
    <property type="entry name" value="NAD(P)H NITROREDUCTASE YDGI-RELATED"/>
    <property type="match status" value="1"/>
</dbReference>
<dbReference type="AlphaFoldDB" id="A0A1M6VRD9"/>
<dbReference type="Gene3D" id="3.40.109.10">
    <property type="entry name" value="NADH Oxidase"/>
    <property type="match status" value="1"/>
</dbReference>
<keyword evidence="8" id="KW-1185">Reference proteome</keyword>
<evidence type="ECO:0000259" key="4">
    <source>
        <dbReference type="Pfam" id="PF00881"/>
    </source>
</evidence>
<dbReference type="InterPro" id="IPR029479">
    <property type="entry name" value="Nitroreductase"/>
</dbReference>
<dbReference type="RefSeq" id="WP_072930380.1">
    <property type="nucleotide sequence ID" value="NZ_BMFL01000032.1"/>
</dbReference>
<sequence length="199" mass="23098">MSFLDLAQSRYATKNYDSTKKISQDKIEELREIIRLSPSSINSQPWKFLFIEDEEIKSKLAEISFHNTQKIKDASLLVVFTRIDDIKIFEKQLHENLSQGHIDYYNQKIKDKDEAEIKAWFENQIYIALGFFISACSSLDLDSTPMEGLEKENYDKSLNLEGYKTVVAVAVGYKDKDDFNQPSLNPKLRLSKEEITKLI</sequence>
<dbReference type="InterPro" id="IPR000415">
    <property type="entry name" value="Nitroreductase-like"/>
</dbReference>
<dbReference type="STRING" id="1434701.SAMN05443634_1047"/>
<evidence type="ECO:0000256" key="3">
    <source>
        <dbReference type="ARBA" id="ARBA00023002"/>
    </source>
</evidence>
<reference evidence="6" key="3">
    <citation type="submission" date="2016-11" db="EMBL/GenBank/DDBJ databases">
        <authorList>
            <person name="Jaros S."/>
            <person name="Januszkiewicz K."/>
            <person name="Wedrychowicz H."/>
        </authorList>
    </citation>
    <scope>NUCLEOTIDE SEQUENCE [LARGE SCALE GENOMIC DNA]</scope>
    <source>
        <strain evidence="6">DSM 27989</strain>
    </source>
</reference>
<dbReference type="CDD" id="cd02149">
    <property type="entry name" value="NfsB-like"/>
    <property type="match status" value="1"/>
</dbReference>
<dbReference type="OrthoDB" id="9809288at2"/>
<feature type="domain" description="Nitroreductase" evidence="4">
    <location>
        <begin position="8"/>
        <end position="173"/>
    </location>
</feature>
<dbReference type="InterPro" id="IPR033878">
    <property type="entry name" value="NfsB-like"/>
</dbReference>
<dbReference type="SUPFAM" id="SSF55469">
    <property type="entry name" value="FMN-dependent nitroreductase-like"/>
    <property type="match status" value="1"/>
</dbReference>
<dbReference type="Proteomes" id="UP000184120">
    <property type="component" value="Unassembled WGS sequence"/>
</dbReference>
<dbReference type="PANTHER" id="PTHR43673:SF10">
    <property type="entry name" value="NADH DEHYDROGENASE_NAD(P)H NITROREDUCTASE XCC3605-RELATED"/>
    <property type="match status" value="1"/>
</dbReference>
<comment type="similarity">
    <text evidence="1">Belongs to the nitroreductase family.</text>
</comment>